<reference evidence="7" key="1">
    <citation type="submission" date="2018-12" db="EMBL/GenBank/DDBJ databases">
        <title>Dusodibacter welbiota gen. nov., sp. nov., isolated from human faeces and emended description of the Oscillibacter genus.</title>
        <authorList>
            <person name="Le Roy T."/>
            <person name="Van der Smissen P."/>
            <person name="Delzenne N."/>
            <person name="Muccioli G."/>
            <person name="Collet J.F."/>
            <person name="Cani P.D."/>
        </authorList>
    </citation>
    <scope>NUCLEOTIDE SEQUENCE [LARGE SCALE GENOMIC DNA]</scope>
    <source>
        <strain evidence="7">J115</strain>
    </source>
</reference>
<dbReference type="InterPro" id="IPR011032">
    <property type="entry name" value="GroES-like_sf"/>
</dbReference>
<dbReference type="Pfam" id="PF00107">
    <property type="entry name" value="ADH_zinc_N"/>
    <property type="match status" value="1"/>
</dbReference>
<dbReference type="PANTHER" id="PTHR43401:SF2">
    <property type="entry name" value="L-THREONINE 3-DEHYDROGENASE"/>
    <property type="match status" value="1"/>
</dbReference>
<dbReference type="SMART" id="SM00829">
    <property type="entry name" value="PKS_ER"/>
    <property type="match status" value="1"/>
</dbReference>
<comment type="similarity">
    <text evidence="4">Belongs to the zinc-containing alcohol dehydrogenase family.</text>
</comment>
<keyword evidence="1 4" id="KW-0479">Metal-binding</keyword>
<dbReference type="KEGG" id="obj:EIO64_11180"/>
<evidence type="ECO:0000259" key="5">
    <source>
        <dbReference type="SMART" id="SM00829"/>
    </source>
</evidence>
<dbReference type="PANTHER" id="PTHR43401">
    <property type="entry name" value="L-THREONINE 3-DEHYDROGENASE"/>
    <property type="match status" value="1"/>
</dbReference>
<dbReference type="PROSITE" id="PS00059">
    <property type="entry name" value="ADH_ZINC"/>
    <property type="match status" value="1"/>
</dbReference>
<proteinExistence type="inferred from homology"/>
<dbReference type="InterPro" id="IPR013149">
    <property type="entry name" value="ADH-like_C"/>
</dbReference>
<dbReference type="GeneID" id="89520428"/>
<evidence type="ECO:0000313" key="6">
    <source>
        <dbReference type="EMBL" id="QCI59709.2"/>
    </source>
</evidence>
<dbReference type="Gene3D" id="3.40.50.720">
    <property type="entry name" value="NAD(P)-binding Rossmann-like Domain"/>
    <property type="match status" value="1"/>
</dbReference>
<dbReference type="InterPro" id="IPR013154">
    <property type="entry name" value="ADH-like_N"/>
</dbReference>
<keyword evidence="2 4" id="KW-0862">Zinc</keyword>
<name>A0A856I0T4_9FIRM</name>
<dbReference type="EMBL" id="CP034413">
    <property type="protein sequence ID" value="QCI59709.2"/>
    <property type="molecule type" value="Genomic_DNA"/>
</dbReference>
<dbReference type="GO" id="GO:0016491">
    <property type="term" value="F:oxidoreductase activity"/>
    <property type="evidence" value="ECO:0007669"/>
    <property type="project" value="UniProtKB-KW"/>
</dbReference>
<keyword evidence="7" id="KW-1185">Reference proteome</keyword>
<accession>A0A856I0T4</accession>
<evidence type="ECO:0000256" key="4">
    <source>
        <dbReference type="RuleBase" id="RU361277"/>
    </source>
</evidence>
<feature type="domain" description="Enoyl reductase (ER)" evidence="5">
    <location>
        <begin position="2"/>
        <end position="341"/>
    </location>
</feature>
<evidence type="ECO:0000256" key="1">
    <source>
        <dbReference type="ARBA" id="ARBA00022723"/>
    </source>
</evidence>
<dbReference type="InterPro" id="IPR020843">
    <property type="entry name" value="ER"/>
</dbReference>
<dbReference type="RefSeq" id="WP_025544256.1">
    <property type="nucleotide sequence ID" value="NZ_CP034413.3"/>
</dbReference>
<keyword evidence="3" id="KW-0560">Oxidoreductase</keyword>
<gene>
    <name evidence="6" type="ORF">EIO64_11180</name>
</gene>
<dbReference type="InterPro" id="IPR050129">
    <property type="entry name" value="Zn_alcohol_dh"/>
</dbReference>
<dbReference type="Proteomes" id="UP000298642">
    <property type="component" value="Chromosome"/>
</dbReference>
<dbReference type="SUPFAM" id="SSF51735">
    <property type="entry name" value="NAD(P)-binding Rossmann-fold domains"/>
    <property type="match status" value="1"/>
</dbReference>
<evidence type="ECO:0000313" key="7">
    <source>
        <dbReference type="Proteomes" id="UP000298642"/>
    </source>
</evidence>
<dbReference type="GO" id="GO:0008270">
    <property type="term" value="F:zinc ion binding"/>
    <property type="evidence" value="ECO:0007669"/>
    <property type="project" value="InterPro"/>
</dbReference>
<organism evidence="6 7">
    <name type="scientific">Dysosmobacter welbionis</name>
    <dbReference type="NCBI Taxonomy" id="2093857"/>
    <lineage>
        <taxon>Bacteria</taxon>
        <taxon>Bacillati</taxon>
        <taxon>Bacillota</taxon>
        <taxon>Clostridia</taxon>
        <taxon>Eubacteriales</taxon>
        <taxon>Oscillospiraceae</taxon>
        <taxon>Dysosmobacter</taxon>
    </lineage>
</organism>
<protein>
    <submittedName>
        <fullName evidence="6">Alcohol dehydrogenase catalytic domain-containing protein</fullName>
    </submittedName>
</protein>
<dbReference type="Pfam" id="PF08240">
    <property type="entry name" value="ADH_N"/>
    <property type="match status" value="1"/>
</dbReference>
<sequence>METMRALVYDRPSVCSVRDVPMPVCGEDEVVIKVMAASICKGADRRHHTTGHKLGRYPITTGHEFAGYIYQVGSAVTGWNVGDRVTADNAVPCGKCYFCQQEMYAHCLNFQSVGHSIPGGFAQYLKVKDKTVFRIPDHLSFNEACMTEPVACCIHAMDRLDVKYGEDVLVFGAGPNGIILAQLLKHSNANHVICLAPTQSKLDVLNAYGVDTILMDRSDPAVHTKAVFDRFPYGVDAIVDATGSASVLPDCFQLLKKGGRLLQFSSTKDDEDISINPAYFYRNELQYYTSYCQVHQFGRAVDAMDTGKVKTDRLITRLYPLEEFPQAIEDVLDHNVLKLVIRPNGMED</sequence>
<evidence type="ECO:0000256" key="3">
    <source>
        <dbReference type="ARBA" id="ARBA00023002"/>
    </source>
</evidence>
<dbReference type="Gene3D" id="3.90.180.10">
    <property type="entry name" value="Medium-chain alcohol dehydrogenases, catalytic domain"/>
    <property type="match status" value="1"/>
</dbReference>
<comment type="cofactor">
    <cofactor evidence="4">
        <name>Zn(2+)</name>
        <dbReference type="ChEBI" id="CHEBI:29105"/>
    </cofactor>
</comment>
<dbReference type="SUPFAM" id="SSF50129">
    <property type="entry name" value="GroES-like"/>
    <property type="match status" value="1"/>
</dbReference>
<dbReference type="AlphaFoldDB" id="A0A856I0T4"/>
<evidence type="ECO:0000256" key="2">
    <source>
        <dbReference type="ARBA" id="ARBA00022833"/>
    </source>
</evidence>
<dbReference type="InterPro" id="IPR036291">
    <property type="entry name" value="NAD(P)-bd_dom_sf"/>
</dbReference>
<dbReference type="InterPro" id="IPR002328">
    <property type="entry name" value="ADH_Zn_CS"/>
</dbReference>